<gene>
    <name evidence="7" type="ORF">AOA14_02200</name>
</gene>
<dbReference type="InterPro" id="IPR003782">
    <property type="entry name" value="SCO1/SenC"/>
</dbReference>
<evidence type="ECO:0000313" key="7">
    <source>
        <dbReference type="EMBL" id="AMU93413.1"/>
    </source>
</evidence>
<dbReference type="CDD" id="cd02968">
    <property type="entry name" value="SCO"/>
    <property type="match status" value="1"/>
</dbReference>
<keyword evidence="5" id="KW-0472">Membrane</keyword>
<organism evidence="7 8">
    <name type="scientific">Sphingopyxis terrae subsp. terrae NBRC 15098</name>
    <dbReference type="NCBI Taxonomy" id="1219058"/>
    <lineage>
        <taxon>Bacteria</taxon>
        <taxon>Pseudomonadati</taxon>
        <taxon>Pseudomonadota</taxon>
        <taxon>Alphaproteobacteria</taxon>
        <taxon>Sphingomonadales</taxon>
        <taxon>Sphingomonadaceae</taxon>
        <taxon>Sphingopyxis</taxon>
    </lineage>
</organism>
<accession>A0A142VUD1</accession>
<name>A0A142VUD1_9SPHN</name>
<dbReference type="STRING" id="1219058.AOA14_02200"/>
<feature type="binding site" evidence="3">
    <location>
        <position position="173"/>
    </location>
    <ligand>
        <name>Cu cation</name>
        <dbReference type="ChEBI" id="CHEBI:23378"/>
    </ligand>
</feature>
<evidence type="ECO:0000313" key="8">
    <source>
        <dbReference type="Proteomes" id="UP000076234"/>
    </source>
</evidence>
<keyword evidence="3" id="KW-0479">Metal-binding</keyword>
<dbReference type="AlphaFoldDB" id="A0A142VUD1"/>
<dbReference type="KEGG" id="ster:AOA14_02200"/>
<reference evidence="8" key="1">
    <citation type="submission" date="2015-11" db="EMBL/GenBank/DDBJ databases">
        <title>Complete genome sequence of a polyethylene glycol-degrading strain Sphingopyxis terrae strain 203-1 (NBRC 15098).</title>
        <authorList>
            <person name="Yoshiyuki O."/>
            <person name="Shouta N."/>
            <person name="Nagata Y."/>
            <person name="Numata M."/>
            <person name="Tsuchikane K."/>
            <person name="Hosoyama A."/>
            <person name="Yamazoe A."/>
            <person name="Tsuda M."/>
            <person name="Fujita N."/>
            <person name="Kawai F."/>
        </authorList>
    </citation>
    <scope>NUCLEOTIDE SEQUENCE [LARGE SCALE GENOMIC DNA]</scope>
    <source>
        <strain evidence="8">203-1</strain>
    </source>
</reference>
<keyword evidence="4" id="KW-1015">Disulfide bond</keyword>
<dbReference type="GO" id="GO:0046872">
    <property type="term" value="F:metal ion binding"/>
    <property type="evidence" value="ECO:0007669"/>
    <property type="project" value="UniProtKB-KW"/>
</dbReference>
<dbReference type="InterPro" id="IPR013766">
    <property type="entry name" value="Thioredoxin_domain"/>
</dbReference>
<dbReference type="FunFam" id="3.40.30.10:FF:000013">
    <property type="entry name" value="Blast:Protein SCO1 homolog, mitochondrial"/>
    <property type="match status" value="1"/>
</dbReference>
<keyword evidence="2 3" id="KW-0186">Copper</keyword>
<dbReference type="EMBL" id="CP013342">
    <property type="protein sequence ID" value="AMU93413.1"/>
    <property type="molecule type" value="Genomic_DNA"/>
</dbReference>
<evidence type="ECO:0000256" key="5">
    <source>
        <dbReference type="SAM" id="Phobius"/>
    </source>
</evidence>
<dbReference type="Pfam" id="PF02630">
    <property type="entry name" value="SCO1-SenC"/>
    <property type="match status" value="1"/>
</dbReference>
<dbReference type="PROSITE" id="PS51352">
    <property type="entry name" value="THIOREDOXIN_2"/>
    <property type="match status" value="1"/>
</dbReference>
<dbReference type="RefSeq" id="WP_062900596.1">
    <property type="nucleotide sequence ID" value="NZ_CP013342.1"/>
</dbReference>
<dbReference type="Proteomes" id="UP000076234">
    <property type="component" value="Chromosome"/>
</dbReference>
<feature type="binding site" evidence="3">
    <location>
        <position position="85"/>
    </location>
    <ligand>
        <name>Cu cation</name>
        <dbReference type="ChEBI" id="CHEBI:23378"/>
    </ligand>
</feature>
<feature type="domain" description="Thioredoxin" evidence="6">
    <location>
        <begin position="37"/>
        <end position="208"/>
    </location>
</feature>
<feature type="disulfide bond" description="Redox-active" evidence="4">
    <location>
        <begin position="85"/>
        <end position="89"/>
    </location>
</feature>
<evidence type="ECO:0000256" key="4">
    <source>
        <dbReference type="PIRSR" id="PIRSR603782-2"/>
    </source>
</evidence>
<keyword evidence="5" id="KW-1133">Transmembrane helix</keyword>
<dbReference type="InterPro" id="IPR036249">
    <property type="entry name" value="Thioredoxin-like_sf"/>
</dbReference>
<evidence type="ECO:0000256" key="3">
    <source>
        <dbReference type="PIRSR" id="PIRSR603782-1"/>
    </source>
</evidence>
<evidence type="ECO:0000256" key="1">
    <source>
        <dbReference type="ARBA" id="ARBA00010996"/>
    </source>
</evidence>
<dbReference type="Gene3D" id="3.40.30.10">
    <property type="entry name" value="Glutaredoxin"/>
    <property type="match status" value="1"/>
</dbReference>
<evidence type="ECO:0000259" key="6">
    <source>
        <dbReference type="PROSITE" id="PS51352"/>
    </source>
</evidence>
<keyword evidence="5" id="KW-0812">Transmembrane</keyword>
<evidence type="ECO:0000256" key="2">
    <source>
        <dbReference type="ARBA" id="ARBA00023008"/>
    </source>
</evidence>
<dbReference type="PANTHER" id="PTHR12151:SF25">
    <property type="entry name" value="LINALOOL DEHYDRATASE_ISOMERASE DOMAIN-CONTAINING PROTEIN"/>
    <property type="match status" value="1"/>
</dbReference>
<dbReference type="SUPFAM" id="SSF52833">
    <property type="entry name" value="Thioredoxin-like"/>
    <property type="match status" value="1"/>
</dbReference>
<reference evidence="7 8" key="2">
    <citation type="journal article" date="2016" name="Genome Announc.">
        <title>Complete Genome Sequence of Sphingopyxis terrae Strain 203-1 (NBRC 111660), a Polyethylene Glycol Degrader.</title>
        <authorList>
            <person name="Ohtsubo Y."/>
            <person name="Nonoyama S."/>
            <person name="Nagata Y."/>
            <person name="Numata M."/>
            <person name="Tsuchikane K."/>
            <person name="Hosoyama A."/>
            <person name="Yamazoe A."/>
            <person name="Tsuda M."/>
            <person name="Fujita N."/>
            <person name="Kawai F."/>
        </authorList>
    </citation>
    <scope>NUCLEOTIDE SEQUENCE [LARGE SCALE GENOMIC DNA]</scope>
    <source>
        <strain evidence="7 8">203-1</strain>
    </source>
</reference>
<proteinExistence type="inferred from homology"/>
<feature type="transmembrane region" description="Helical" evidence="5">
    <location>
        <begin position="17"/>
        <end position="35"/>
    </location>
</feature>
<protein>
    <submittedName>
        <fullName evidence="7">Electron transporter SenC</fullName>
    </submittedName>
</protein>
<feature type="binding site" evidence="3">
    <location>
        <position position="89"/>
    </location>
    <ligand>
        <name>Cu cation</name>
        <dbReference type="ChEBI" id="CHEBI:23378"/>
    </ligand>
</feature>
<dbReference type="PANTHER" id="PTHR12151">
    <property type="entry name" value="ELECTRON TRANSPORT PROTIN SCO1/SENC FAMILY MEMBER"/>
    <property type="match status" value="1"/>
</dbReference>
<comment type="similarity">
    <text evidence="1">Belongs to the SCO1/2 family.</text>
</comment>
<sequence>MADIEGGTPPMVVVRRILWVLVAVAAVFGVILAVGGGDGSKSAPAASAGTAIGGPFTLTAADGSTLTDRTLKGRPFAIFFGFTRCPDVCPTSLARMAQLREQLGPDGMKFDIVFVSVDPQHDRPADIGSYVALFKTPIIGATGTDAQLAQIQKEYGVYVRKVPIEGGDYTVDHTAAIYLMDKDGHFVTTIDYHENDKTALEKLKRIIA</sequence>